<evidence type="ECO:0000256" key="4">
    <source>
        <dbReference type="ARBA" id="ARBA00022525"/>
    </source>
</evidence>
<dbReference type="AlphaFoldDB" id="A0A2J8AAM5"/>
<dbReference type="EMBL" id="PGGS01000087">
    <property type="protein sequence ID" value="PNH09523.1"/>
    <property type="molecule type" value="Genomic_DNA"/>
</dbReference>
<keyword evidence="6" id="KW-0472">Membrane</keyword>
<dbReference type="Proteomes" id="UP000236333">
    <property type="component" value="Unassembled WGS sequence"/>
</dbReference>
<dbReference type="OrthoDB" id="551156at2759"/>
<evidence type="ECO:0000256" key="3">
    <source>
        <dbReference type="ARBA" id="ARBA00004613"/>
    </source>
</evidence>
<feature type="region of interest" description="Disordered" evidence="8">
    <location>
        <begin position="1"/>
        <end position="60"/>
    </location>
</feature>
<evidence type="ECO:0000256" key="1">
    <source>
        <dbReference type="ARBA" id="ARBA00004196"/>
    </source>
</evidence>
<dbReference type="NCBIfam" id="TIGR01376">
    <property type="entry name" value="POMP_repeat"/>
    <property type="match status" value="1"/>
</dbReference>
<gene>
    <name evidence="9" type="ORF">TSOC_003858</name>
</gene>
<evidence type="ECO:0000256" key="2">
    <source>
        <dbReference type="ARBA" id="ARBA00004442"/>
    </source>
</evidence>
<keyword evidence="10" id="KW-1185">Reference proteome</keyword>
<evidence type="ECO:0000256" key="5">
    <source>
        <dbReference type="ARBA" id="ARBA00022729"/>
    </source>
</evidence>
<dbReference type="Pfam" id="PF02415">
    <property type="entry name" value="Chlam_PMP"/>
    <property type="match status" value="1"/>
</dbReference>
<organism evidence="9 10">
    <name type="scientific">Tetrabaena socialis</name>
    <dbReference type="NCBI Taxonomy" id="47790"/>
    <lineage>
        <taxon>Eukaryota</taxon>
        <taxon>Viridiplantae</taxon>
        <taxon>Chlorophyta</taxon>
        <taxon>core chlorophytes</taxon>
        <taxon>Chlorophyceae</taxon>
        <taxon>CS clade</taxon>
        <taxon>Chlamydomonadales</taxon>
        <taxon>Tetrabaenaceae</taxon>
        <taxon>Tetrabaena</taxon>
    </lineage>
</organism>
<dbReference type="InterPro" id="IPR003368">
    <property type="entry name" value="POMP_repeat"/>
</dbReference>
<protein>
    <recommendedName>
        <fullName evidence="11">Right handed beta helix domain-containing protein</fullName>
    </recommendedName>
</protein>
<comment type="subcellular location">
    <subcellularLocation>
        <location evidence="1">Cell envelope</location>
    </subcellularLocation>
    <subcellularLocation>
        <location evidence="2">Cell outer membrane</location>
    </subcellularLocation>
    <subcellularLocation>
        <location evidence="3">Secreted</location>
    </subcellularLocation>
</comment>
<keyword evidence="5" id="KW-0732">Signal</keyword>
<proteinExistence type="predicted"/>
<comment type="caution">
    <text evidence="9">The sequence shown here is derived from an EMBL/GenBank/DDBJ whole genome shotgun (WGS) entry which is preliminary data.</text>
</comment>
<dbReference type="GO" id="GO:0005576">
    <property type="term" value="C:extracellular region"/>
    <property type="evidence" value="ECO:0007669"/>
    <property type="project" value="UniProtKB-SubCell"/>
</dbReference>
<evidence type="ECO:0000313" key="10">
    <source>
        <dbReference type="Proteomes" id="UP000236333"/>
    </source>
</evidence>
<reference evidence="9 10" key="1">
    <citation type="journal article" date="2017" name="Mol. Biol. Evol.">
        <title>The 4-celled Tetrabaena socialis nuclear genome reveals the essential components for genetic control of cell number at the origin of multicellularity in the volvocine lineage.</title>
        <authorList>
            <person name="Featherston J."/>
            <person name="Arakaki Y."/>
            <person name="Hanschen E.R."/>
            <person name="Ferris P.J."/>
            <person name="Michod R.E."/>
            <person name="Olson B.J.S.C."/>
            <person name="Nozaki H."/>
            <person name="Durand P.M."/>
        </authorList>
    </citation>
    <scope>NUCLEOTIDE SEQUENCE [LARGE SCALE GENOMIC DNA]</scope>
    <source>
        <strain evidence="9 10">NIES-571</strain>
    </source>
</reference>
<evidence type="ECO:0000313" key="9">
    <source>
        <dbReference type="EMBL" id="PNH09523.1"/>
    </source>
</evidence>
<accession>A0A2J8AAM5</accession>
<keyword evidence="7" id="KW-0998">Cell outer membrane</keyword>
<name>A0A2J8AAM5_9CHLO</name>
<keyword evidence="4" id="KW-0964">Secreted</keyword>
<evidence type="ECO:0000256" key="6">
    <source>
        <dbReference type="ARBA" id="ARBA00023136"/>
    </source>
</evidence>
<feature type="compositionally biased region" description="Gly residues" evidence="8">
    <location>
        <begin position="41"/>
        <end position="51"/>
    </location>
</feature>
<evidence type="ECO:0000256" key="8">
    <source>
        <dbReference type="SAM" id="MobiDB-lite"/>
    </source>
</evidence>
<feature type="compositionally biased region" description="Polar residues" evidence="8">
    <location>
        <begin position="21"/>
        <end position="32"/>
    </location>
</feature>
<evidence type="ECO:0000256" key="7">
    <source>
        <dbReference type="ARBA" id="ARBA00023237"/>
    </source>
</evidence>
<sequence>MRGGQGRYHPHKGARSGRGAATTSTSRSPITDRQSDTRGSICGGQAAGPGGSDNFSSSEAGGATITRCEAVLKDLQFRNNSAARAGGALYLKPSDKVTTATLRNVSFSGNNAQLQAGALLMSGWHSPATLFQSFTIFCVHFSTMVAV</sequence>
<evidence type="ECO:0008006" key="11">
    <source>
        <dbReference type="Google" id="ProtNLM"/>
    </source>
</evidence>